<dbReference type="InterPro" id="IPR011333">
    <property type="entry name" value="SKP1/BTB/POZ_sf"/>
</dbReference>
<dbReference type="Gene3D" id="3.30.710.10">
    <property type="entry name" value="Potassium Channel Kv1.1, Chain A"/>
    <property type="match status" value="1"/>
</dbReference>
<dbReference type="PANTHER" id="PTHR45632:SF17">
    <property type="entry name" value="KELCH-LIKE PROTEIN 31"/>
    <property type="match status" value="1"/>
</dbReference>
<dbReference type="FunFam" id="1.25.40.420:FF:000001">
    <property type="entry name" value="Kelch-like family member 12"/>
    <property type="match status" value="1"/>
</dbReference>
<gene>
    <name evidence="4" type="primary">KLHL5</name>
    <name evidence="4" type="ORF">T4D_637</name>
</gene>
<dbReference type="Proteomes" id="UP000054995">
    <property type="component" value="Unassembled WGS sequence"/>
</dbReference>
<organism evidence="4 5">
    <name type="scientific">Trichinella pseudospiralis</name>
    <name type="common">Parasitic roundworm</name>
    <dbReference type="NCBI Taxonomy" id="6337"/>
    <lineage>
        <taxon>Eukaryota</taxon>
        <taxon>Metazoa</taxon>
        <taxon>Ecdysozoa</taxon>
        <taxon>Nematoda</taxon>
        <taxon>Enoplea</taxon>
        <taxon>Dorylaimia</taxon>
        <taxon>Trichinellida</taxon>
        <taxon>Trichinellidae</taxon>
        <taxon>Trichinella</taxon>
    </lineage>
</organism>
<dbReference type="Pfam" id="PF00651">
    <property type="entry name" value="BTB"/>
    <property type="match status" value="1"/>
</dbReference>
<dbReference type="EMBL" id="JYDT01000027">
    <property type="protein sequence ID" value="KRY89834.1"/>
    <property type="molecule type" value="Genomic_DNA"/>
</dbReference>
<dbReference type="SMART" id="SM00875">
    <property type="entry name" value="BACK"/>
    <property type="match status" value="1"/>
</dbReference>
<dbReference type="InterPro" id="IPR006652">
    <property type="entry name" value="Kelch_1"/>
</dbReference>
<name>A0A0V1FUY0_TRIPS</name>
<feature type="domain" description="BTB" evidence="3">
    <location>
        <begin position="74"/>
        <end position="141"/>
    </location>
</feature>
<protein>
    <submittedName>
        <fullName evidence="4">Kelch-like protein 5</fullName>
    </submittedName>
</protein>
<dbReference type="SMART" id="SM00612">
    <property type="entry name" value="Kelch"/>
    <property type="match status" value="5"/>
</dbReference>
<dbReference type="OrthoDB" id="5856479at2759"/>
<dbReference type="SUPFAM" id="SSF117281">
    <property type="entry name" value="Kelch motif"/>
    <property type="match status" value="1"/>
</dbReference>
<dbReference type="AlphaFoldDB" id="A0A0V1FUY0"/>
<dbReference type="InterPro" id="IPR011705">
    <property type="entry name" value="BACK"/>
</dbReference>
<dbReference type="SUPFAM" id="SSF54695">
    <property type="entry name" value="POZ domain"/>
    <property type="match status" value="1"/>
</dbReference>
<comment type="caution">
    <text evidence="4">The sequence shown here is derived from an EMBL/GenBank/DDBJ whole genome shotgun (WGS) entry which is preliminary data.</text>
</comment>
<evidence type="ECO:0000256" key="2">
    <source>
        <dbReference type="ARBA" id="ARBA00022737"/>
    </source>
</evidence>
<dbReference type="Gene3D" id="1.25.40.420">
    <property type="match status" value="1"/>
</dbReference>
<dbReference type="Pfam" id="PF01344">
    <property type="entry name" value="Kelch_1"/>
    <property type="match status" value="4"/>
</dbReference>
<dbReference type="InterPro" id="IPR015915">
    <property type="entry name" value="Kelch-typ_b-propeller"/>
</dbReference>
<evidence type="ECO:0000256" key="1">
    <source>
        <dbReference type="ARBA" id="ARBA00022441"/>
    </source>
</evidence>
<dbReference type="InterPro" id="IPR017096">
    <property type="entry name" value="BTB-kelch_protein"/>
</dbReference>
<evidence type="ECO:0000313" key="5">
    <source>
        <dbReference type="Proteomes" id="UP000054995"/>
    </source>
</evidence>
<reference evidence="4 5" key="1">
    <citation type="submission" date="2015-01" db="EMBL/GenBank/DDBJ databases">
        <title>Evolution of Trichinella species and genotypes.</title>
        <authorList>
            <person name="Korhonen P.K."/>
            <person name="Edoardo P."/>
            <person name="Giuseppe L.R."/>
            <person name="Gasser R.B."/>
        </authorList>
    </citation>
    <scope>NUCLEOTIDE SEQUENCE [LARGE SCALE GENOMIC DNA]</scope>
    <source>
        <strain evidence="4">ISS470</strain>
    </source>
</reference>
<keyword evidence="2" id="KW-0677">Repeat</keyword>
<keyword evidence="5" id="KW-1185">Reference proteome</keyword>
<dbReference type="Pfam" id="PF07707">
    <property type="entry name" value="BACK"/>
    <property type="match status" value="1"/>
</dbReference>
<evidence type="ECO:0000313" key="4">
    <source>
        <dbReference type="EMBL" id="KRY89834.1"/>
    </source>
</evidence>
<dbReference type="PANTHER" id="PTHR45632">
    <property type="entry name" value="LD33804P"/>
    <property type="match status" value="1"/>
</dbReference>
<dbReference type="Gene3D" id="2.120.10.80">
    <property type="entry name" value="Kelch-type beta propeller"/>
    <property type="match status" value="2"/>
</dbReference>
<dbReference type="PROSITE" id="PS50097">
    <property type="entry name" value="BTB"/>
    <property type="match status" value="1"/>
</dbReference>
<keyword evidence="1" id="KW-0880">Kelch repeat</keyword>
<dbReference type="GO" id="GO:0005737">
    <property type="term" value="C:cytoplasm"/>
    <property type="evidence" value="ECO:0007669"/>
    <property type="project" value="UniProtKB-ARBA"/>
</dbReference>
<accession>A0A0V1FUY0</accession>
<sequence>MYKYIIDERERHNKLTSVKHQRCDLKFTYQAISMADSKNDLSTNEEECSSVNQNNILMRTAQRLEEFYRKGLMCDVCLITGHKRIQAHRVVLAAASDYFHALFTTNMMESLSDEVHIGSIEPDILEAIITYCYSGVIEVNEMNVENLFQGASMLQMPSVVERCGELLIEKLHPSNCIGIRSFGDRNGCDVLMDAAEKFVCQNFVEVIKHDEYLLLNVDEVTDLLSSDFLNVPNEGTIYEALLLWIMHSKEERVQYLERLFGSLRIAVLPPKYIVEQIKTNPLIMNSLICCKQIVDALEFHLCPSTRGMFELGVRCRARKSTLGSVICFGGTDATKKALISEQYDFVNDQWNPVVYASRRVQFGVALLGDRIFFIGGREGLKTLAVVDVWDYKRDKNVCLTRSLSMNTPRHGLSVAVMDDMIFAIGGHDGWTCLSSAERFDGKEWVKIADMSTARSSCGTAVLNGKIYAVGGRGAGNCHSSVECYHPLRNCWYPCADMCHPRGNVAVGVLNGFLYAVGGVNSVVGKLAIRYSAVERYNPETNEWTYIAHLSCARDGIAVCTVGCFLLAIGGYSDKQYENCVEYYDEISCRWHRIASLKYARAGACAVVFPNVTVYP</sequence>
<dbReference type="SMART" id="SM00225">
    <property type="entry name" value="BTB"/>
    <property type="match status" value="1"/>
</dbReference>
<evidence type="ECO:0000259" key="3">
    <source>
        <dbReference type="PROSITE" id="PS50097"/>
    </source>
</evidence>
<dbReference type="PIRSF" id="PIRSF037037">
    <property type="entry name" value="Kelch-like_protein_gigaxonin"/>
    <property type="match status" value="1"/>
</dbReference>
<proteinExistence type="predicted"/>
<dbReference type="InterPro" id="IPR000210">
    <property type="entry name" value="BTB/POZ_dom"/>
</dbReference>